<dbReference type="PANTHER" id="PTHR13847:SF286">
    <property type="entry name" value="D-AMINO ACID DEHYDROGENASE"/>
    <property type="match status" value="1"/>
</dbReference>
<evidence type="ECO:0000256" key="4">
    <source>
        <dbReference type="ARBA" id="ARBA00023002"/>
    </source>
</evidence>
<dbReference type="EMBL" id="PHNJ01000018">
    <property type="protein sequence ID" value="TYL36376.1"/>
    <property type="molecule type" value="Genomic_DNA"/>
</dbReference>
<comment type="caution">
    <text evidence="6">The sequence shown here is derived from an EMBL/GenBank/DDBJ whole genome shotgun (WGS) entry which is preliminary data.</text>
</comment>
<dbReference type="RefSeq" id="WP_148860212.1">
    <property type="nucleotide sequence ID" value="NZ_PHNJ01000018.1"/>
</dbReference>
<dbReference type="Gene3D" id="3.30.9.10">
    <property type="entry name" value="D-Amino Acid Oxidase, subunit A, domain 2"/>
    <property type="match status" value="1"/>
</dbReference>
<keyword evidence="7" id="KW-1185">Reference proteome</keyword>
<accession>A0A8J8PYZ1</accession>
<organism evidence="6 7">
    <name type="scientific">Natronococcus pandeyae</name>
    <dbReference type="NCBI Taxonomy" id="2055836"/>
    <lineage>
        <taxon>Archaea</taxon>
        <taxon>Methanobacteriati</taxon>
        <taxon>Methanobacteriota</taxon>
        <taxon>Stenosarchaea group</taxon>
        <taxon>Halobacteria</taxon>
        <taxon>Halobacteriales</taxon>
        <taxon>Natrialbaceae</taxon>
        <taxon>Natronococcus</taxon>
    </lineage>
</organism>
<dbReference type="Proteomes" id="UP000766904">
    <property type="component" value="Unassembled WGS sequence"/>
</dbReference>
<dbReference type="InterPro" id="IPR006076">
    <property type="entry name" value="FAD-dep_OxRdtase"/>
</dbReference>
<dbReference type="SUPFAM" id="SSF54373">
    <property type="entry name" value="FAD-linked reductases, C-terminal domain"/>
    <property type="match status" value="1"/>
</dbReference>
<feature type="domain" description="FAD dependent oxidoreductase" evidence="5">
    <location>
        <begin position="5"/>
        <end position="355"/>
    </location>
</feature>
<dbReference type="GO" id="GO:0016491">
    <property type="term" value="F:oxidoreductase activity"/>
    <property type="evidence" value="ECO:0007669"/>
    <property type="project" value="UniProtKB-KW"/>
</dbReference>
<comment type="similarity">
    <text evidence="2">Belongs to the DadA oxidoreductase family.</text>
</comment>
<dbReference type="Pfam" id="PF01266">
    <property type="entry name" value="DAO"/>
    <property type="match status" value="1"/>
</dbReference>
<name>A0A8J8PYZ1_9EURY</name>
<dbReference type="Gene3D" id="3.50.50.60">
    <property type="entry name" value="FAD/NAD(P)-binding domain"/>
    <property type="match status" value="1"/>
</dbReference>
<dbReference type="PANTHER" id="PTHR13847">
    <property type="entry name" value="SARCOSINE DEHYDROGENASE-RELATED"/>
    <property type="match status" value="1"/>
</dbReference>
<sequence>MNTAIVVGGGIIGASTAYSLARGGVETLLIDREDDGRATAAGAGIISPPTSSRTADDTWFTFAIEAVEYYSELIDRLESAGYETGYASRGLLAVAADDDEIASFEEAIERIDDRQERLGVPAPGSIEQLSTASARDRFPPLAETHRAFFYDGGARVDGRLLTRALRRAGTDLGLETVSASAEHIDPDPEVEVETADGERYQADAVVIAGGAWSATFGDQLGIEIPVEPERGQIIHLDCEYETADWPVVKGFRGHYIVPWADGRVAFGATRESDAGFDSEPTAGGIHEVLEEGLRIAPGLADAHLKEIRVGLRPTSADRLPILGMPAEIENVYLATGHGATGLQLGPYSGKCIADLVQGNEPEAEILPFSPDRF</sequence>
<evidence type="ECO:0000259" key="5">
    <source>
        <dbReference type="Pfam" id="PF01266"/>
    </source>
</evidence>
<dbReference type="SUPFAM" id="SSF51905">
    <property type="entry name" value="FAD/NAD(P)-binding domain"/>
    <property type="match status" value="1"/>
</dbReference>
<dbReference type="InterPro" id="IPR036188">
    <property type="entry name" value="FAD/NAD-bd_sf"/>
</dbReference>
<proteinExistence type="inferred from homology"/>
<evidence type="ECO:0000256" key="3">
    <source>
        <dbReference type="ARBA" id="ARBA00022630"/>
    </source>
</evidence>
<protein>
    <submittedName>
        <fullName evidence="6">FAD-dependent oxidoreductase</fullName>
    </submittedName>
</protein>
<reference evidence="6" key="1">
    <citation type="submission" date="2017-11" db="EMBL/GenBank/DDBJ databases">
        <authorList>
            <person name="Kajale S.C."/>
            <person name="Sharma A."/>
        </authorList>
    </citation>
    <scope>NUCLEOTIDE SEQUENCE</scope>
    <source>
        <strain evidence="6">LS1_42</strain>
    </source>
</reference>
<dbReference type="GO" id="GO:0005737">
    <property type="term" value="C:cytoplasm"/>
    <property type="evidence" value="ECO:0007669"/>
    <property type="project" value="TreeGrafter"/>
</dbReference>
<comment type="cofactor">
    <cofactor evidence="1">
        <name>FAD</name>
        <dbReference type="ChEBI" id="CHEBI:57692"/>
    </cofactor>
</comment>
<evidence type="ECO:0000313" key="6">
    <source>
        <dbReference type="EMBL" id="TYL36376.1"/>
    </source>
</evidence>
<evidence type="ECO:0000256" key="1">
    <source>
        <dbReference type="ARBA" id="ARBA00001974"/>
    </source>
</evidence>
<keyword evidence="4" id="KW-0560">Oxidoreductase</keyword>
<gene>
    <name evidence="6" type="ORF">CV102_22360</name>
</gene>
<dbReference type="AlphaFoldDB" id="A0A8J8PYZ1"/>
<dbReference type="OrthoDB" id="2001at2157"/>
<evidence type="ECO:0000313" key="7">
    <source>
        <dbReference type="Proteomes" id="UP000766904"/>
    </source>
</evidence>
<evidence type="ECO:0000256" key="2">
    <source>
        <dbReference type="ARBA" id="ARBA00009410"/>
    </source>
</evidence>
<keyword evidence="3" id="KW-0285">Flavoprotein</keyword>